<evidence type="ECO:0000256" key="6">
    <source>
        <dbReference type="ARBA" id="ARBA00022884"/>
    </source>
</evidence>
<dbReference type="EC" id="3.1.26.5" evidence="7"/>
<dbReference type="EMBL" id="UGTP01000001">
    <property type="protein sequence ID" value="SUC11468.1"/>
    <property type="molecule type" value="Genomic_DNA"/>
</dbReference>
<evidence type="ECO:0000256" key="3">
    <source>
        <dbReference type="ARBA" id="ARBA00022722"/>
    </source>
</evidence>
<sequence>MPISHKFTLRKEERLCSKLLINELFNGGNSSSMVAFPLRAVFLIRNRNNGSANCKSAVANASSQVKILVSIPKKCFKHAVKRNRAKRQVREAYRKNKYILLDELQARSNQEILLAFIWLDNILHTTVDVENKVCNLLQRIKERLETNKTDDILE</sequence>
<dbReference type="PROSITE" id="PS00648">
    <property type="entry name" value="RIBONUCLEASE_P"/>
    <property type="match status" value="1"/>
</dbReference>
<keyword evidence="4 7" id="KW-0255">Endonuclease</keyword>
<dbReference type="RefSeq" id="WP_006043717.1">
    <property type="nucleotide sequence ID" value="NZ_CAKAQN010000008.1"/>
</dbReference>
<dbReference type="Proteomes" id="UP000254235">
    <property type="component" value="Unassembled WGS sequence"/>
</dbReference>
<comment type="similarity">
    <text evidence="7">Belongs to the RnpA family.</text>
</comment>
<dbReference type="InterPro" id="IPR020539">
    <property type="entry name" value="RNase_P_CS"/>
</dbReference>
<name>A0A379EYI0_9BACT</name>
<dbReference type="InterPro" id="IPR014721">
    <property type="entry name" value="Ribsml_uS5_D2-typ_fold_subgr"/>
</dbReference>
<dbReference type="EMBL" id="QLTQ01000005">
    <property type="protein sequence ID" value="RAS46639.1"/>
    <property type="molecule type" value="Genomic_DNA"/>
</dbReference>
<keyword evidence="6 7" id="KW-0694">RNA-binding</keyword>
<keyword evidence="5 7" id="KW-0378">Hydrolase</keyword>
<protein>
    <recommendedName>
        <fullName evidence="7">Ribonuclease P protein component</fullName>
        <shortName evidence="7">RNase P protein</shortName>
        <shortName evidence="7">RNaseP protein</shortName>
        <ecNumber evidence="7">3.1.26.5</ecNumber>
    </recommendedName>
    <alternativeName>
        <fullName evidence="7">Protein C5</fullName>
    </alternativeName>
</protein>
<evidence type="ECO:0000256" key="5">
    <source>
        <dbReference type="ARBA" id="ARBA00022801"/>
    </source>
</evidence>
<accession>A0A379EYI0</accession>
<dbReference type="GO" id="GO:0000049">
    <property type="term" value="F:tRNA binding"/>
    <property type="evidence" value="ECO:0007669"/>
    <property type="project" value="UniProtKB-UniRule"/>
</dbReference>
<organism evidence="9 11">
    <name type="scientific">Prevotella pallens</name>
    <dbReference type="NCBI Taxonomy" id="60133"/>
    <lineage>
        <taxon>Bacteria</taxon>
        <taxon>Pseudomonadati</taxon>
        <taxon>Bacteroidota</taxon>
        <taxon>Bacteroidia</taxon>
        <taxon>Bacteroidales</taxon>
        <taxon>Prevotellaceae</taxon>
        <taxon>Prevotella</taxon>
    </lineage>
</organism>
<gene>
    <name evidence="7" type="primary">rnpA</name>
    <name evidence="8" type="ORF">BC673_10525</name>
    <name evidence="9" type="ORF">NCTC13043_00314</name>
</gene>
<dbReference type="SUPFAM" id="SSF54211">
    <property type="entry name" value="Ribosomal protein S5 domain 2-like"/>
    <property type="match status" value="1"/>
</dbReference>
<dbReference type="GO" id="GO:0004526">
    <property type="term" value="F:ribonuclease P activity"/>
    <property type="evidence" value="ECO:0007669"/>
    <property type="project" value="UniProtKB-UniRule"/>
</dbReference>
<dbReference type="HAMAP" id="MF_00227">
    <property type="entry name" value="RNase_P"/>
    <property type="match status" value="1"/>
</dbReference>
<comment type="function">
    <text evidence="1 7">RNaseP catalyzes the removal of the 5'-leader sequence from pre-tRNA to produce the mature 5'-terminus. It can also cleave other RNA substrates such as 4.5S RNA. The protein component plays an auxiliary but essential role in vivo by binding to the 5'-leader sequence and broadening the substrate specificity of the ribozyme.</text>
</comment>
<dbReference type="InterPro" id="IPR020568">
    <property type="entry name" value="Ribosomal_Su5_D2-typ_SF"/>
</dbReference>
<evidence type="ECO:0000313" key="9">
    <source>
        <dbReference type="EMBL" id="SUC11468.1"/>
    </source>
</evidence>
<evidence type="ECO:0000313" key="11">
    <source>
        <dbReference type="Proteomes" id="UP000254235"/>
    </source>
</evidence>
<evidence type="ECO:0000313" key="8">
    <source>
        <dbReference type="EMBL" id="RAS46639.1"/>
    </source>
</evidence>
<keyword evidence="10" id="KW-1185">Reference proteome</keyword>
<reference evidence="8 10" key="1">
    <citation type="submission" date="2018-06" db="EMBL/GenBank/DDBJ databases">
        <title>Genomic Encyclopedia of Archaeal and Bacterial Type Strains, Phase II (KMG-II): from individual species to whole genera.</title>
        <authorList>
            <person name="Goeker M."/>
        </authorList>
    </citation>
    <scope>NUCLEOTIDE SEQUENCE [LARGE SCALE GENOMIC DNA]</scope>
    <source>
        <strain evidence="8 10">DSM 18710</strain>
    </source>
</reference>
<evidence type="ECO:0000256" key="2">
    <source>
        <dbReference type="ARBA" id="ARBA00022694"/>
    </source>
</evidence>
<dbReference type="GO" id="GO:0001682">
    <property type="term" value="P:tRNA 5'-leader removal"/>
    <property type="evidence" value="ECO:0007669"/>
    <property type="project" value="UniProtKB-UniRule"/>
</dbReference>
<reference evidence="9 11" key="2">
    <citation type="submission" date="2018-06" db="EMBL/GenBank/DDBJ databases">
        <authorList>
            <consortium name="Pathogen Informatics"/>
            <person name="Doyle S."/>
        </authorList>
    </citation>
    <scope>NUCLEOTIDE SEQUENCE [LARGE SCALE GENOMIC DNA]</scope>
    <source>
        <strain evidence="9 11">NCTC13043</strain>
    </source>
</reference>
<keyword evidence="3 7" id="KW-0540">Nuclease</keyword>
<comment type="subunit">
    <text evidence="7">Consists of a catalytic RNA component (M1 or rnpB) and a protein subunit.</text>
</comment>
<proteinExistence type="inferred from homology"/>
<comment type="catalytic activity">
    <reaction evidence="7">
        <text>Endonucleolytic cleavage of RNA, removing 5'-extranucleotides from tRNA precursor.</text>
        <dbReference type="EC" id="3.1.26.5"/>
    </reaction>
</comment>
<dbReference type="GeneID" id="78570054"/>
<evidence type="ECO:0000256" key="7">
    <source>
        <dbReference type="HAMAP-Rule" id="MF_00227"/>
    </source>
</evidence>
<keyword evidence="2 7" id="KW-0819">tRNA processing</keyword>
<dbReference type="OrthoDB" id="1524972at2"/>
<dbReference type="Gene3D" id="3.30.230.10">
    <property type="match status" value="1"/>
</dbReference>
<evidence type="ECO:0000256" key="1">
    <source>
        <dbReference type="ARBA" id="ARBA00002663"/>
    </source>
</evidence>
<dbReference type="Proteomes" id="UP000249852">
    <property type="component" value="Unassembled WGS sequence"/>
</dbReference>
<dbReference type="AlphaFoldDB" id="A0A379EYI0"/>
<dbReference type="InterPro" id="IPR000100">
    <property type="entry name" value="RNase_P"/>
</dbReference>
<dbReference type="Pfam" id="PF00825">
    <property type="entry name" value="Ribonuclease_P"/>
    <property type="match status" value="1"/>
</dbReference>
<evidence type="ECO:0000256" key="4">
    <source>
        <dbReference type="ARBA" id="ARBA00022759"/>
    </source>
</evidence>
<evidence type="ECO:0000313" key="10">
    <source>
        <dbReference type="Proteomes" id="UP000249852"/>
    </source>
</evidence>